<dbReference type="GO" id="GO:0045892">
    <property type="term" value="P:negative regulation of DNA-templated transcription"/>
    <property type="evidence" value="ECO:0007669"/>
    <property type="project" value="InterPro"/>
</dbReference>
<evidence type="ECO:0000256" key="3">
    <source>
        <dbReference type="ARBA" id="ARBA00023015"/>
    </source>
</evidence>
<dbReference type="NCBIfam" id="NF003989">
    <property type="entry name" value="PRK05472.1-3"/>
    <property type="match status" value="1"/>
</dbReference>
<dbReference type="Pfam" id="PF06971">
    <property type="entry name" value="Put_DNA-bind_N"/>
    <property type="match status" value="1"/>
</dbReference>
<feature type="binding site" evidence="7">
    <location>
        <begin position="94"/>
        <end position="99"/>
    </location>
    <ligand>
        <name>NAD(+)</name>
        <dbReference type="ChEBI" id="CHEBI:57540"/>
    </ligand>
</feature>
<evidence type="ECO:0000256" key="7">
    <source>
        <dbReference type="HAMAP-Rule" id="MF_01131"/>
    </source>
</evidence>
<keyword evidence="6 7" id="KW-0804">Transcription</keyword>
<dbReference type="GO" id="GO:0005737">
    <property type="term" value="C:cytoplasm"/>
    <property type="evidence" value="ECO:0007669"/>
    <property type="project" value="UniProtKB-SubCell"/>
</dbReference>
<evidence type="ECO:0000256" key="5">
    <source>
        <dbReference type="ARBA" id="ARBA00023125"/>
    </source>
</evidence>
<dbReference type="InterPro" id="IPR022876">
    <property type="entry name" value="Tscrpt_rep_Rex"/>
</dbReference>
<keyword evidence="3 7" id="KW-0805">Transcription regulation</keyword>
<feature type="DNA-binding region" description="H-T-H motif" evidence="7">
    <location>
        <begin position="20"/>
        <end position="59"/>
    </location>
</feature>
<dbReference type="EMBL" id="CP036259">
    <property type="protein sequence ID" value="QDR80096.1"/>
    <property type="molecule type" value="Genomic_DNA"/>
</dbReference>
<dbReference type="SMART" id="SM00881">
    <property type="entry name" value="CoA_binding"/>
    <property type="match status" value="1"/>
</dbReference>
<evidence type="ECO:0000256" key="6">
    <source>
        <dbReference type="ARBA" id="ARBA00023163"/>
    </source>
</evidence>
<evidence type="ECO:0000259" key="8">
    <source>
        <dbReference type="SMART" id="SM00881"/>
    </source>
</evidence>
<keyword evidence="5 7" id="KW-0238">DNA-binding</keyword>
<dbReference type="OrthoDB" id="9784760at2"/>
<evidence type="ECO:0000256" key="2">
    <source>
        <dbReference type="ARBA" id="ARBA00022491"/>
    </source>
</evidence>
<dbReference type="SUPFAM" id="SSF46785">
    <property type="entry name" value="Winged helix' DNA-binding domain"/>
    <property type="match status" value="1"/>
</dbReference>
<evidence type="ECO:0000256" key="4">
    <source>
        <dbReference type="ARBA" id="ARBA00023027"/>
    </source>
</evidence>
<keyword evidence="4 7" id="KW-0520">NAD</keyword>
<keyword evidence="1 7" id="KW-0963">Cytoplasm</keyword>
<organism evidence="9 10">
    <name type="scientific">Sporomusa termitida</name>
    <dbReference type="NCBI Taxonomy" id="2377"/>
    <lineage>
        <taxon>Bacteria</taxon>
        <taxon>Bacillati</taxon>
        <taxon>Bacillota</taxon>
        <taxon>Negativicutes</taxon>
        <taxon>Selenomonadales</taxon>
        <taxon>Sporomusaceae</taxon>
        <taxon>Sporomusa</taxon>
    </lineage>
</organism>
<dbReference type="PANTHER" id="PTHR35786">
    <property type="entry name" value="REDOX-SENSING TRANSCRIPTIONAL REPRESSOR REX"/>
    <property type="match status" value="1"/>
</dbReference>
<dbReference type="InterPro" id="IPR036388">
    <property type="entry name" value="WH-like_DNA-bd_sf"/>
</dbReference>
<dbReference type="Pfam" id="PF02629">
    <property type="entry name" value="CoA_binding"/>
    <property type="match status" value="1"/>
</dbReference>
<dbReference type="InterPro" id="IPR036291">
    <property type="entry name" value="NAD(P)-bd_dom_sf"/>
</dbReference>
<accession>A0A517DS20</accession>
<feature type="domain" description="CoA-binding" evidence="8">
    <location>
        <begin position="83"/>
        <end position="184"/>
    </location>
</feature>
<dbReference type="GO" id="GO:0003677">
    <property type="term" value="F:DNA binding"/>
    <property type="evidence" value="ECO:0007669"/>
    <property type="project" value="UniProtKB-UniRule"/>
</dbReference>
<evidence type="ECO:0000313" key="9">
    <source>
        <dbReference type="EMBL" id="QDR80096.1"/>
    </source>
</evidence>
<dbReference type="AlphaFoldDB" id="A0A517DS20"/>
<dbReference type="PANTHER" id="PTHR35786:SF1">
    <property type="entry name" value="REDOX-SENSING TRANSCRIPTIONAL REPRESSOR REX 1"/>
    <property type="match status" value="1"/>
</dbReference>
<dbReference type="InterPro" id="IPR036390">
    <property type="entry name" value="WH_DNA-bd_sf"/>
</dbReference>
<dbReference type="InterPro" id="IPR009718">
    <property type="entry name" value="Rex_DNA-bd_C_dom"/>
</dbReference>
<comment type="subunit">
    <text evidence="7">Homodimer.</text>
</comment>
<name>A0A517DS20_9FIRM</name>
<proteinExistence type="inferred from homology"/>
<evidence type="ECO:0000313" key="10">
    <source>
        <dbReference type="Proteomes" id="UP000320776"/>
    </source>
</evidence>
<dbReference type="NCBIfam" id="NF003990">
    <property type="entry name" value="PRK05472.1-4"/>
    <property type="match status" value="1"/>
</dbReference>
<dbReference type="InterPro" id="IPR003781">
    <property type="entry name" value="CoA-bd"/>
</dbReference>
<keyword evidence="10" id="KW-1185">Reference proteome</keyword>
<sequence length="214" mass="24077">MKEHKENAVISKATIDRLPLYYRYLKLSQEEGIEIISSDELGRKIGVTPEQIRKDLSAFGEFGKKGVGYYVRELTRNIGEILGLNRQWNIAIAGVGHLGWALANYANFSPQGFQLQAIFDIDPDKIGRYINEIEIFHIARIPEIIAARNIQIGIVTVPAEYAQDITTSYVEAGIKGIWNFAPIKLEVPTTVHVVSEDLSIGLSSMSYYLSRQLY</sequence>
<dbReference type="HAMAP" id="MF_01131">
    <property type="entry name" value="Rex"/>
    <property type="match status" value="1"/>
</dbReference>
<protein>
    <recommendedName>
        <fullName evidence="7">Redox-sensing transcriptional repressor Rex</fullName>
    </recommendedName>
</protein>
<dbReference type="GO" id="GO:0051775">
    <property type="term" value="P:response to redox state"/>
    <property type="evidence" value="ECO:0007669"/>
    <property type="project" value="InterPro"/>
</dbReference>
<comment type="subcellular location">
    <subcellularLocation>
        <location evidence="7">Cytoplasm</location>
    </subcellularLocation>
</comment>
<comment type="function">
    <text evidence="7">Modulates transcription in response to changes in cellular NADH/NAD(+) redox state.</text>
</comment>
<keyword evidence="2 7" id="KW-0678">Repressor</keyword>
<dbReference type="RefSeq" id="WP_144349660.1">
    <property type="nucleotide sequence ID" value="NZ_CP036259.1"/>
</dbReference>
<dbReference type="NCBIfam" id="NF003996">
    <property type="entry name" value="PRK05472.2-5"/>
    <property type="match status" value="1"/>
</dbReference>
<dbReference type="InterPro" id="IPR058236">
    <property type="entry name" value="Rex_actinobacterial-type"/>
</dbReference>
<evidence type="ECO:0000256" key="1">
    <source>
        <dbReference type="ARBA" id="ARBA00022490"/>
    </source>
</evidence>
<dbReference type="NCBIfam" id="NF003995">
    <property type="entry name" value="PRK05472.2-4"/>
    <property type="match status" value="1"/>
</dbReference>
<dbReference type="NCBIfam" id="NF003993">
    <property type="entry name" value="PRK05472.2-2"/>
    <property type="match status" value="1"/>
</dbReference>
<dbReference type="KEGG" id="sted:SPTER_14100"/>
<reference evidence="9 10" key="1">
    <citation type="submission" date="2019-02" db="EMBL/GenBank/DDBJ databases">
        <title>Closed genome of Sporomusa termitida DSM 4440.</title>
        <authorList>
            <person name="Poehlein A."/>
            <person name="Daniel R."/>
        </authorList>
    </citation>
    <scope>NUCLEOTIDE SEQUENCE [LARGE SCALE GENOMIC DNA]</scope>
    <source>
        <strain evidence="9 10">DSM 4440</strain>
    </source>
</reference>
<dbReference type="NCBIfam" id="NF003994">
    <property type="entry name" value="PRK05472.2-3"/>
    <property type="match status" value="1"/>
</dbReference>
<dbReference type="Gene3D" id="3.40.50.720">
    <property type="entry name" value="NAD(P)-binding Rossmann-like Domain"/>
    <property type="match status" value="1"/>
</dbReference>
<gene>
    <name evidence="9" type="primary">rex_2</name>
    <name evidence="7" type="synonym">rex</name>
    <name evidence="9" type="ORF">SPTER_14100</name>
</gene>
<dbReference type="Proteomes" id="UP000320776">
    <property type="component" value="Chromosome"/>
</dbReference>
<dbReference type="Gene3D" id="1.10.10.10">
    <property type="entry name" value="Winged helix-like DNA-binding domain superfamily/Winged helix DNA-binding domain"/>
    <property type="match status" value="1"/>
</dbReference>
<comment type="similarity">
    <text evidence="7">Belongs to the transcriptional regulatory Rex family.</text>
</comment>
<dbReference type="GO" id="GO:0003700">
    <property type="term" value="F:DNA-binding transcription factor activity"/>
    <property type="evidence" value="ECO:0007669"/>
    <property type="project" value="UniProtKB-UniRule"/>
</dbReference>
<dbReference type="SUPFAM" id="SSF51735">
    <property type="entry name" value="NAD(P)-binding Rossmann-fold domains"/>
    <property type="match status" value="1"/>
</dbReference>